<evidence type="ECO:0000259" key="1">
    <source>
        <dbReference type="Pfam" id="PF14021"/>
    </source>
</evidence>
<dbReference type="Proteomes" id="UP000651208">
    <property type="component" value="Unassembled WGS sequence"/>
</dbReference>
<dbReference type="PANTHER" id="PTHR42059:SF1">
    <property type="entry name" value="TNT DOMAIN-CONTAINING PROTEIN"/>
    <property type="match status" value="1"/>
</dbReference>
<accession>A0ABR7QXQ7</accession>
<evidence type="ECO:0000313" key="3">
    <source>
        <dbReference type="Proteomes" id="UP000651208"/>
    </source>
</evidence>
<dbReference type="Pfam" id="PF14021">
    <property type="entry name" value="TNT"/>
    <property type="match status" value="1"/>
</dbReference>
<feature type="domain" description="TNT" evidence="1">
    <location>
        <begin position="1"/>
        <end position="59"/>
    </location>
</feature>
<name>A0ABR7QXQ7_9GAMM</name>
<dbReference type="InterPro" id="IPR025331">
    <property type="entry name" value="TNT"/>
</dbReference>
<protein>
    <submittedName>
        <fullName evidence="2">TNT domain-containing protein</fullName>
    </submittedName>
</protein>
<dbReference type="InterPro" id="IPR053024">
    <property type="entry name" value="Fungal_surface_NADase"/>
</dbReference>
<dbReference type="PANTHER" id="PTHR42059">
    <property type="entry name" value="TNT DOMAIN-CONTAINING PROTEIN"/>
    <property type="match status" value="1"/>
</dbReference>
<proteinExistence type="predicted"/>
<comment type="caution">
    <text evidence="2">The sequence shown here is derived from an EMBL/GenBank/DDBJ whole genome shotgun (WGS) entry which is preliminary data.</text>
</comment>
<gene>
    <name evidence="2" type="ORF">FcAc13_05395</name>
</gene>
<keyword evidence="3" id="KW-1185">Reference proteome</keyword>
<evidence type="ECO:0000313" key="2">
    <source>
        <dbReference type="EMBL" id="MBC9130743.1"/>
    </source>
</evidence>
<dbReference type="EMBL" id="JABURY010000013">
    <property type="protein sequence ID" value="MBC9130743.1"/>
    <property type="molecule type" value="Genomic_DNA"/>
</dbReference>
<organism evidence="2 3">
    <name type="scientific">Frischella japonica</name>
    <dbReference type="NCBI Taxonomy" id="2741544"/>
    <lineage>
        <taxon>Bacteria</taxon>
        <taxon>Pseudomonadati</taxon>
        <taxon>Pseudomonadota</taxon>
        <taxon>Gammaproteobacteria</taxon>
        <taxon>Orbales</taxon>
        <taxon>Orbaceae</taxon>
        <taxon>Frischella</taxon>
    </lineage>
</organism>
<sequence length="59" mass="6450">MDRFGPEGGRFLAPLGASFESRALPISSNVPSDLKFYKVIKPLQVDAGPAIPWFNQKGM</sequence>
<reference evidence="2 3" key="1">
    <citation type="submission" date="2020-06" db="EMBL/GenBank/DDBJ databases">
        <title>Frischella cerana isolated from Apis cerana gut homogenate.</title>
        <authorList>
            <person name="Wolter L.A."/>
            <person name="Suenami S."/>
            <person name="Miyazaki R."/>
        </authorList>
    </citation>
    <scope>NUCLEOTIDE SEQUENCE [LARGE SCALE GENOMIC DNA]</scope>
    <source>
        <strain evidence="2 3">Ac13</strain>
    </source>
</reference>